<dbReference type="InterPro" id="IPR022300">
    <property type="entry name" value="PPK2-rel_1"/>
</dbReference>
<dbReference type="RefSeq" id="WP_071512510.1">
    <property type="nucleotide sequence ID" value="NZ_CP060015.1"/>
</dbReference>
<name>A0ABX3ST32_MYCMA</name>
<evidence type="ECO:0000313" key="4">
    <source>
        <dbReference type="EMBL" id="ORA83675.1"/>
    </source>
</evidence>
<dbReference type="InterPro" id="IPR016898">
    <property type="entry name" value="Polyphosphate_phosphotransfera"/>
</dbReference>
<evidence type="ECO:0000256" key="2">
    <source>
        <dbReference type="ARBA" id="ARBA00022777"/>
    </source>
</evidence>
<evidence type="ECO:0000313" key="5">
    <source>
        <dbReference type="Proteomes" id="UP000243140"/>
    </source>
</evidence>
<dbReference type="PIRSF" id="PIRSF028756">
    <property type="entry name" value="PPK2_prd"/>
    <property type="match status" value="1"/>
</dbReference>
<dbReference type="SUPFAM" id="SSF52540">
    <property type="entry name" value="P-loop containing nucleoside triphosphate hydrolases"/>
    <property type="match status" value="1"/>
</dbReference>
<reference evidence="4 5" key="1">
    <citation type="submission" date="2017-02" db="EMBL/GenBank/DDBJ databases">
        <title>The new phylogeny of genus Mycobacterium.</title>
        <authorList>
            <person name="Tortoli E."/>
            <person name="Trovato A."/>
            <person name="Cirillo D.M."/>
        </authorList>
    </citation>
    <scope>NUCLEOTIDE SEQUENCE [LARGE SCALE GENOMIC DNA]</scope>
    <source>
        <strain evidence="4 5">IP1130001</strain>
    </source>
</reference>
<dbReference type="Pfam" id="PF03976">
    <property type="entry name" value="PPK2"/>
    <property type="match status" value="1"/>
</dbReference>
<dbReference type="EMBL" id="MVHV01000007">
    <property type="protein sequence ID" value="ORA83675.1"/>
    <property type="molecule type" value="Genomic_DNA"/>
</dbReference>
<dbReference type="PANTHER" id="PTHR34383:SF3">
    <property type="entry name" value="POLYPHOSPHATE:AMP PHOSPHOTRANSFERASE"/>
    <property type="match status" value="1"/>
</dbReference>
<keyword evidence="5" id="KW-1185">Reference proteome</keyword>
<gene>
    <name evidence="4" type="ORF">BST29_09065</name>
</gene>
<accession>A0ABX3ST32</accession>
<comment type="caution">
    <text evidence="4">The sequence shown here is derived from an EMBL/GenBank/DDBJ whole genome shotgun (WGS) entry which is preliminary data.</text>
</comment>
<sequence length="292" mass="33498">MARWRGLAQATLVKPGSQVDLARDFDPGLRDERLGKAAGLEALAEATATLVALQDRFFAQADRALLIILQAIDAAGKDGTIKHVMSGLNPEGVDVYSFKAPSAIEQAHDYLWRHHRVLPQLGRIAVFNRSHYENVLVTRVHPETLWPPAAINSKGLWRRRFRDINNWERYLTDNGTVIVKLFLNVSRGEQRRRFLERIEEPEKNWKFSVADLREREFWDDYQRAISEMLSHTSTEWAPWHVIPADHKWFSHLSTSAVLVRALEDLDPHYPRIASADKAAFEQAKRKLLGEHG</sequence>
<dbReference type="InterPro" id="IPR022488">
    <property type="entry name" value="PPK2-related"/>
</dbReference>
<dbReference type="Gene3D" id="3.40.50.300">
    <property type="entry name" value="P-loop containing nucleotide triphosphate hydrolases"/>
    <property type="match status" value="1"/>
</dbReference>
<dbReference type="NCBIfam" id="TIGR03709">
    <property type="entry name" value="PPK2_rel_1"/>
    <property type="match status" value="1"/>
</dbReference>
<dbReference type="InterPro" id="IPR027417">
    <property type="entry name" value="P-loop_NTPase"/>
</dbReference>
<feature type="domain" description="Polyphosphate kinase-2-related" evidence="3">
    <location>
        <begin position="36"/>
        <end position="266"/>
    </location>
</feature>
<keyword evidence="2" id="KW-0418">Kinase</keyword>
<protein>
    <submittedName>
        <fullName evidence="4">Polyphosphate--nucleotide phosphotransferase</fullName>
    </submittedName>
</protein>
<keyword evidence="1" id="KW-0808">Transferase</keyword>
<dbReference type="Proteomes" id="UP000243140">
    <property type="component" value="Unassembled WGS sequence"/>
</dbReference>
<proteinExistence type="predicted"/>
<organism evidence="4 5">
    <name type="scientific">Mycobacterium malmoense</name>
    <dbReference type="NCBI Taxonomy" id="1780"/>
    <lineage>
        <taxon>Bacteria</taxon>
        <taxon>Bacillati</taxon>
        <taxon>Actinomycetota</taxon>
        <taxon>Actinomycetes</taxon>
        <taxon>Mycobacteriales</taxon>
        <taxon>Mycobacteriaceae</taxon>
        <taxon>Mycobacterium</taxon>
    </lineage>
</organism>
<evidence type="ECO:0000259" key="3">
    <source>
        <dbReference type="Pfam" id="PF03976"/>
    </source>
</evidence>
<dbReference type="PANTHER" id="PTHR34383">
    <property type="entry name" value="POLYPHOSPHATE:AMP PHOSPHOTRANSFERASE-RELATED"/>
    <property type="match status" value="1"/>
</dbReference>
<evidence type="ECO:0000256" key="1">
    <source>
        <dbReference type="ARBA" id="ARBA00022679"/>
    </source>
</evidence>